<evidence type="ECO:0000313" key="3">
    <source>
        <dbReference type="Proteomes" id="UP000501690"/>
    </source>
</evidence>
<dbReference type="AlphaFoldDB" id="A0A4D6KVD6"/>
<feature type="compositionally biased region" description="Basic and acidic residues" evidence="1">
    <location>
        <begin position="33"/>
        <end position="46"/>
    </location>
</feature>
<sequence>MKRTLNTTSAVALAQAKKSSLGESLSRSGESVSPRRDTNSGKRENQGELSLRLGWFAQTRSLSRSSDPNSPRRDFAQEQRCVFWCFRSGECHSPRRKYQVTNLFLHAMSQEKAEKRRGRSCEVQGVFPGVWVAERRKIKKLELFGSLQF</sequence>
<dbReference type="EMBL" id="CP039346">
    <property type="protein sequence ID" value="QCD80710.1"/>
    <property type="molecule type" value="Genomic_DNA"/>
</dbReference>
<protein>
    <submittedName>
        <fullName evidence="2">Uncharacterized protein</fullName>
    </submittedName>
</protein>
<proteinExistence type="predicted"/>
<organism evidence="2 3">
    <name type="scientific">Vigna unguiculata</name>
    <name type="common">Cowpea</name>
    <dbReference type="NCBI Taxonomy" id="3917"/>
    <lineage>
        <taxon>Eukaryota</taxon>
        <taxon>Viridiplantae</taxon>
        <taxon>Streptophyta</taxon>
        <taxon>Embryophyta</taxon>
        <taxon>Tracheophyta</taxon>
        <taxon>Spermatophyta</taxon>
        <taxon>Magnoliopsida</taxon>
        <taxon>eudicotyledons</taxon>
        <taxon>Gunneridae</taxon>
        <taxon>Pentapetalae</taxon>
        <taxon>rosids</taxon>
        <taxon>fabids</taxon>
        <taxon>Fabales</taxon>
        <taxon>Fabaceae</taxon>
        <taxon>Papilionoideae</taxon>
        <taxon>50 kb inversion clade</taxon>
        <taxon>NPAAA clade</taxon>
        <taxon>indigoferoid/millettioid clade</taxon>
        <taxon>Phaseoleae</taxon>
        <taxon>Vigna</taxon>
    </lineage>
</organism>
<name>A0A4D6KVD6_VIGUN</name>
<gene>
    <name evidence="2" type="ORF">DEO72_LG2g1032</name>
</gene>
<feature type="region of interest" description="Disordered" evidence="1">
    <location>
        <begin position="1"/>
        <end position="50"/>
    </location>
</feature>
<evidence type="ECO:0000256" key="1">
    <source>
        <dbReference type="SAM" id="MobiDB-lite"/>
    </source>
</evidence>
<accession>A0A4D6KVD6</accession>
<feature type="compositionally biased region" description="Polar residues" evidence="1">
    <location>
        <begin position="1"/>
        <end position="10"/>
    </location>
</feature>
<evidence type="ECO:0000313" key="2">
    <source>
        <dbReference type="EMBL" id="QCD80710.1"/>
    </source>
</evidence>
<reference evidence="2 3" key="1">
    <citation type="submission" date="2019-04" db="EMBL/GenBank/DDBJ databases">
        <title>An improved genome assembly and genetic linkage map for asparagus bean, Vigna unguiculata ssp. sesquipedialis.</title>
        <authorList>
            <person name="Xia Q."/>
            <person name="Zhang R."/>
            <person name="Dong Y."/>
        </authorList>
    </citation>
    <scope>NUCLEOTIDE SEQUENCE [LARGE SCALE GENOMIC DNA]</scope>
    <source>
        <tissue evidence="2">Leaf</tissue>
    </source>
</reference>
<keyword evidence="3" id="KW-1185">Reference proteome</keyword>
<dbReference type="Proteomes" id="UP000501690">
    <property type="component" value="Linkage Group LG2"/>
</dbReference>
<feature type="compositionally biased region" description="Low complexity" evidence="1">
    <location>
        <begin position="19"/>
        <end position="32"/>
    </location>
</feature>